<dbReference type="PANTHER" id="PTHR43384:SF4">
    <property type="entry name" value="CELLULOSE BIOSYNTHESIS PROTEIN BCSQ-RELATED"/>
    <property type="match status" value="1"/>
</dbReference>
<dbReference type="RefSeq" id="WP_188694839.1">
    <property type="nucleotide sequence ID" value="NZ_BMIR01000012.1"/>
</dbReference>
<comment type="caution">
    <text evidence="3">The sequence shown here is derived from an EMBL/GenBank/DDBJ whole genome shotgun (WGS) entry which is preliminary data.</text>
</comment>
<dbReference type="Proteomes" id="UP000628775">
    <property type="component" value="Unassembled WGS sequence"/>
</dbReference>
<dbReference type="InterPro" id="IPR033875">
    <property type="entry name" value="FlhG"/>
</dbReference>
<reference evidence="3" key="1">
    <citation type="journal article" date="2014" name="Int. J. Syst. Evol. Microbiol.">
        <title>Complete genome sequence of Corynebacterium casei LMG S-19264T (=DSM 44701T), isolated from a smear-ripened cheese.</title>
        <authorList>
            <consortium name="US DOE Joint Genome Institute (JGI-PGF)"/>
            <person name="Walter F."/>
            <person name="Albersmeier A."/>
            <person name="Kalinowski J."/>
            <person name="Ruckert C."/>
        </authorList>
    </citation>
    <scope>NUCLEOTIDE SEQUENCE</scope>
    <source>
        <strain evidence="3">CGMCC 1.15371</strain>
    </source>
</reference>
<reference evidence="3" key="2">
    <citation type="submission" date="2020-09" db="EMBL/GenBank/DDBJ databases">
        <authorList>
            <person name="Sun Q."/>
            <person name="Zhou Y."/>
        </authorList>
    </citation>
    <scope>NUCLEOTIDE SEQUENCE</scope>
    <source>
        <strain evidence="3">CGMCC 1.15371</strain>
    </source>
</reference>
<dbReference type="PANTHER" id="PTHR43384">
    <property type="entry name" value="SEPTUM SITE-DETERMINING PROTEIN MIND HOMOLOG, CHLOROPLASTIC-RELATED"/>
    <property type="match status" value="1"/>
</dbReference>
<evidence type="ECO:0000256" key="1">
    <source>
        <dbReference type="ARBA" id="ARBA00022741"/>
    </source>
</evidence>
<dbReference type="GO" id="GO:0005829">
    <property type="term" value="C:cytosol"/>
    <property type="evidence" value="ECO:0007669"/>
    <property type="project" value="TreeGrafter"/>
</dbReference>
<dbReference type="InterPro" id="IPR050625">
    <property type="entry name" value="ParA/MinD_ATPase"/>
</dbReference>
<evidence type="ECO:0000313" key="3">
    <source>
        <dbReference type="EMBL" id="GGE46366.1"/>
    </source>
</evidence>
<organism evidence="3 4">
    <name type="scientific">Pullulanibacillus camelliae</name>
    <dbReference type="NCBI Taxonomy" id="1707096"/>
    <lineage>
        <taxon>Bacteria</taxon>
        <taxon>Bacillati</taxon>
        <taxon>Bacillota</taxon>
        <taxon>Bacilli</taxon>
        <taxon>Bacillales</taxon>
        <taxon>Sporolactobacillaceae</taxon>
        <taxon>Pullulanibacillus</taxon>
    </lineage>
</organism>
<name>A0A8J2YJ30_9BACL</name>
<keyword evidence="2" id="KW-0067">ATP-binding</keyword>
<dbReference type="InterPro" id="IPR033756">
    <property type="entry name" value="YlxH/NBP35"/>
</dbReference>
<keyword evidence="1" id="KW-0547">Nucleotide-binding</keyword>
<dbReference type="SUPFAM" id="SSF52540">
    <property type="entry name" value="P-loop containing nucleoside triphosphate hydrolases"/>
    <property type="match status" value="1"/>
</dbReference>
<dbReference type="Gene3D" id="3.40.50.300">
    <property type="entry name" value="P-loop containing nucleotide triphosphate hydrolases"/>
    <property type="match status" value="1"/>
</dbReference>
<dbReference type="GO" id="GO:0051782">
    <property type="term" value="P:negative regulation of cell division"/>
    <property type="evidence" value="ECO:0007669"/>
    <property type="project" value="TreeGrafter"/>
</dbReference>
<proteinExistence type="predicted"/>
<dbReference type="Pfam" id="PF10609">
    <property type="entry name" value="ParA"/>
    <property type="match status" value="1"/>
</dbReference>
<dbReference type="InterPro" id="IPR027417">
    <property type="entry name" value="P-loop_NTPase"/>
</dbReference>
<evidence type="ECO:0000313" key="4">
    <source>
        <dbReference type="Proteomes" id="UP000628775"/>
    </source>
</evidence>
<protein>
    <submittedName>
        <fullName evidence="3">Flagellum site-determining protein YlxH</fullName>
    </submittedName>
</protein>
<accession>A0A8J2YJ30</accession>
<dbReference type="InterPro" id="IPR025501">
    <property type="entry name" value="MinD_FleN"/>
</dbReference>
<dbReference type="PIRSF" id="PIRSF003092">
    <property type="entry name" value="MinD"/>
    <property type="match status" value="1"/>
</dbReference>
<dbReference type="CDD" id="cd02038">
    <property type="entry name" value="FlhG-like"/>
    <property type="match status" value="1"/>
</dbReference>
<keyword evidence="4" id="KW-1185">Reference proteome</keyword>
<dbReference type="GO" id="GO:0016887">
    <property type="term" value="F:ATP hydrolysis activity"/>
    <property type="evidence" value="ECO:0007669"/>
    <property type="project" value="TreeGrafter"/>
</dbReference>
<gene>
    <name evidence="3" type="primary">ylxH</name>
    <name evidence="3" type="ORF">GCM10011391_26480</name>
</gene>
<dbReference type="GO" id="GO:0009898">
    <property type="term" value="C:cytoplasmic side of plasma membrane"/>
    <property type="evidence" value="ECO:0007669"/>
    <property type="project" value="TreeGrafter"/>
</dbReference>
<sequence>MADQAESLRQRMEQHHRLEKVQQTKIVAVLSGKGGVGKSVFSSNFALALNNAKQRTLLIDLDIGMGNIDILLGMNGRYNIVDMIDQRLPVQEVLNRHPSGLSVLTGGSGLTDLFQLNDDKFAYFLEQLQHIKNDFDMIIFDFGAGINESTLKFVSAVHEILLVTTTEPTALTDAYAVIKIIHKYSPEIPVHCVINRYDNEKEADETWQKLSTVAKRFLDKDLVLLGCLPRDRAVVKAVKLRKAFLEADPRAKVAINITELAANYLNGQSAQQQDTMDSFIMKLKHLFRKKV</sequence>
<dbReference type="EMBL" id="BMIR01000012">
    <property type="protein sequence ID" value="GGE46366.1"/>
    <property type="molecule type" value="Genomic_DNA"/>
</dbReference>
<dbReference type="GO" id="GO:0005524">
    <property type="term" value="F:ATP binding"/>
    <property type="evidence" value="ECO:0007669"/>
    <property type="project" value="UniProtKB-KW"/>
</dbReference>
<evidence type="ECO:0000256" key="2">
    <source>
        <dbReference type="ARBA" id="ARBA00022840"/>
    </source>
</evidence>
<dbReference type="AlphaFoldDB" id="A0A8J2YJ30"/>